<dbReference type="PANTHER" id="PTHR23159:SF31">
    <property type="entry name" value="CENTROSOME-ASSOCIATED PROTEIN CEP250 ISOFORM X1"/>
    <property type="match status" value="1"/>
</dbReference>
<dbReference type="Proteomes" id="UP000601435">
    <property type="component" value="Unassembled WGS sequence"/>
</dbReference>
<evidence type="ECO:0000313" key="3">
    <source>
        <dbReference type="EMBL" id="CAE7481848.1"/>
    </source>
</evidence>
<feature type="region of interest" description="Disordered" evidence="2">
    <location>
        <begin position="271"/>
        <end position="299"/>
    </location>
</feature>
<dbReference type="AlphaFoldDB" id="A0A812SJQ9"/>
<protein>
    <submittedName>
        <fullName evidence="3">Uncharacterized protein</fullName>
    </submittedName>
</protein>
<dbReference type="EMBL" id="CAJNJA010021809">
    <property type="protein sequence ID" value="CAE7481848.1"/>
    <property type="molecule type" value="Genomic_DNA"/>
</dbReference>
<proteinExistence type="predicted"/>
<comment type="caution">
    <text evidence="3">The sequence shown here is derived from an EMBL/GenBank/DDBJ whole genome shotgun (WGS) entry which is preliminary data.</text>
</comment>
<name>A0A812SJQ9_9DINO</name>
<keyword evidence="1" id="KW-0175">Coiled coil</keyword>
<accession>A0A812SJQ9</accession>
<reference evidence="3" key="1">
    <citation type="submission" date="2021-02" db="EMBL/GenBank/DDBJ databases">
        <authorList>
            <person name="Dougan E. K."/>
            <person name="Rhodes N."/>
            <person name="Thang M."/>
            <person name="Chan C."/>
        </authorList>
    </citation>
    <scope>NUCLEOTIDE SEQUENCE</scope>
</reference>
<feature type="coiled-coil region" evidence="1">
    <location>
        <begin position="26"/>
        <end position="259"/>
    </location>
</feature>
<gene>
    <name evidence="3" type="ORF">SNEC2469_LOCUS13642</name>
</gene>
<sequence>MSVLACFTRTDKPAEEKVDVWLTEQLKFTRDQLDKKSRQCEQLDAELRRLKEQRLVVRPEELEALKESHRQELERLSQELANERDLHQEASRLLQGQREQRDAKVQMLQEELRNLSDGLAQKEEDMLNIQFSMVELQNRCSDQGALVEENADAFQKASEELAEKEEALEQAVQRQQELRQQMSAASTALQGQVRQLSQELEHCQAAKSTAQSALSRLQDENASLAAQLLQANTEMESLRERLQEQEAAAVRRQTQLEDEIQGLVQLASKSQDGWSSPAFTLDDRGRSTPEPGADHGAGAAPSFCEATPLVPSVLIAAEIDLGPASSGRATLTVSPWQTSSDYNSVVKEFLAHHRVKPIFEKAVVLYLEDLERSATTFPLLVKASLTEIYSRYG</sequence>
<evidence type="ECO:0000256" key="1">
    <source>
        <dbReference type="SAM" id="Coils"/>
    </source>
</evidence>
<keyword evidence="4" id="KW-1185">Reference proteome</keyword>
<dbReference type="PANTHER" id="PTHR23159">
    <property type="entry name" value="CENTROSOMAL PROTEIN 2"/>
    <property type="match status" value="1"/>
</dbReference>
<dbReference type="OrthoDB" id="426864at2759"/>
<dbReference type="Gene3D" id="1.10.287.1490">
    <property type="match status" value="1"/>
</dbReference>
<evidence type="ECO:0000313" key="4">
    <source>
        <dbReference type="Proteomes" id="UP000601435"/>
    </source>
</evidence>
<organism evidence="3 4">
    <name type="scientific">Symbiodinium necroappetens</name>
    <dbReference type="NCBI Taxonomy" id="1628268"/>
    <lineage>
        <taxon>Eukaryota</taxon>
        <taxon>Sar</taxon>
        <taxon>Alveolata</taxon>
        <taxon>Dinophyceae</taxon>
        <taxon>Suessiales</taxon>
        <taxon>Symbiodiniaceae</taxon>
        <taxon>Symbiodinium</taxon>
    </lineage>
</organism>
<evidence type="ECO:0000256" key="2">
    <source>
        <dbReference type="SAM" id="MobiDB-lite"/>
    </source>
</evidence>